<dbReference type="EMBL" id="JAXCGZ010013392">
    <property type="protein sequence ID" value="KAK7072638.1"/>
    <property type="molecule type" value="Genomic_DNA"/>
</dbReference>
<dbReference type="GO" id="GO:0007264">
    <property type="term" value="P:small GTPase-mediated signal transduction"/>
    <property type="evidence" value="ECO:0007669"/>
    <property type="project" value="InterPro"/>
</dbReference>
<organism evidence="2 3">
    <name type="scientific">Halocaridina rubra</name>
    <name type="common">Hawaiian red shrimp</name>
    <dbReference type="NCBI Taxonomy" id="373956"/>
    <lineage>
        <taxon>Eukaryota</taxon>
        <taxon>Metazoa</taxon>
        <taxon>Ecdysozoa</taxon>
        <taxon>Arthropoda</taxon>
        <taxon>Crustacea</taxon>
        <taxon>Multicrustacea</taxon>
        <taxon>Malacostraca</taxon>
        <taxon>Eumalacostraca</taxon>
        <taxon>Eucarida</taxon>
        <taxon>Decapoda</taxon>
        <taxon>Pleocyemata</taxon>
        <taxon>Caridea</taxon>
        <taxon>Atyoidea</taxon>
        <taxon>Atyidae</taxon>
        <taxon>Halocaridina</taxon>
    </lineage>
</organism>
<accession>A0AAN9A2F6</accession>
<evidence type="ECO:0000313" key="2">
    <source>
        <dbReference type="EMBL" id="KAK7072638.1"/>
    </source>
</evidence>
<reference evidence="2 3" key="1">
    <citation type="submission" date="2023-11" db="EMBL/GenBank/DDBJ databases">
        <title>Halocaridina rubra genome assembly.</title>
        <authorList>
            <person name="Smith C."/>
        </authorList>
    </citation>
    <scope>NUCLEOTIDE SEQUENCE [LARGE SCALE GENOMIC DNA]</scope>
    <source>
        <strain evidence="2">EP-1</strain>
        <tissue evidence="2">Whole</tissue>
    </source>
</reference>
<evidence type="ECO:0000256" key="1">
    <source>
        <dbReference type="SAM" id="SignalP"/>
    </source>
</evidence>
<proteinExistence type="predicted"/>
<dbReference type="PANTHER" id="PTHR23317:SF26">
    <property type="entry name" value="ZIZIMIN, ISOFORM K"/>
    <property type="match status" value="1"/>
</dbReference>
<feature type="chain" id="PRO_5042888283" evidence="1">
    <location>
        <begin position="30"/>
        <end position="294"/>
    </location>
</feature>
<keyword evidence="1" id="KW-0732">Signal</keyword>
<dbReference type="AlphaFoldDB" id="A0AAN9A2F6"/>
<keyword evidence="3" id="KW-1185">Reference proteome</keyword>
<evidence type="ECO:0000313" key="3">
    <source>
        <dbReference type="Proteomes" id="UP001381693"/>
    </source>
</evidence>
<dbReference type="InterPro" id="IPR026791">
    <property type="entry name" value="DOCK"/>
</dbReference>
<gene>
    <name evidence="2" type="primary">DOCK9_1</name>
    <name evidence="2" type="ORF">SK128_002098</name>
</gene>
<comment type="caution">
    <text evidence="2">The sequence shown here is derived from an EMBL/GenBank/DDBJ whole genome shotgun (WGS) entry which is preliminary data.</text>
</comment>
<dbReference type="PANTHER" id="PTHR23317">
    <property type="entry name" value="DEDICATOR OF CYTOKINESIS DOCK"/>
    <property type="match status" value="1"/>
</dbReference>
<dbReference type="GO" id="GO:0005085">
    <property type="term" value="F:guanyl-nucleotide exchange factor activity"/>
    <property type="evidence" value="ECO:0007669"/>
    <property type="project" value="InterPro"/>
</dbReference>
<dbReference type="Proteomes" id="UP001381693">
    <property type="component" value="Unassembled WGS sequence"/>
</dbReference>
<name>A0AAN9A2F6_HALRR</name>
<feature type="signal peptide" evidence="1">
    <location>
        <begin position="1"/>
        <end position="29"/>
    </location>
</feature>
<sequence>MSVNILSLSSWVFLLLSLHYAFVFQRTESENGSIELVDESLIWPYDEKFGSRFRVYFESLKFRLQAPLDSGDGPLSQLEPYLTCAALYDAAKGSKISEDFHFDLNNPVARNLLSCKFKKIRDEQKEAIGITLPLILAGVPEEWIAHPKQAVMSVTRPHSDIFLVVRIEKVLQGSVSQIVEPYLKSIDPKSIQKLQRTIKTCCQRLGDFRMPFGWCARPLFKNSGHLDTESHFSPIYRCEEKKLNESEIVKMLADIRKPEKMNKLTVIPGSVIIKILPMEVTLPSKKMFTCSYSS</sequence>
<protein>
    <submittedName>
        <fullName evidence="2">Dedicator of cytokinesis protein 9</fullName>
    </submittedName>
</protein>